<organism evidence="2 3">
    <name type="scientific">Succinivibrio faecicola</name>
    <dbReference type="NCBI Taxonomy" id="2820300"/>
    <lineage>
        <taxon>Bacteria</taxon>
        <taxon>Pseudomonadati</taxon>
        <taxon>Pseudomonadota</taxon>
        <taxon>Gammaproteobacteria</taxon>
        <taxon>Aeromonadales</taxon>
        <taxon>Succinivibrionaceae</taxon>
        <taxon>Succinivibrio</taxon>
    </lineage>
</organism>
<dbReference type="RefSeq" id="WP_219936898.1">
    <property type="nucleotide sequence ID" value="NZ_JAGFNY010000005.1"/>
</dbReference>
<evidence type="ECO:0000256" key="1">
    <source>
        <dbReference type="ARBA" id="ARBA00006484"/>
    </source>
</evidence>
<protein>
    <submittedName>
        <fullName evidence="2">SDR family oxidoreductase</fullName>
    </submittedName>
</protein>
<dbReference type="InterPro" id="IPR050259">
    <property type="entry name" value="SDR"/>
</dbReference>
<dbReference type="InterPro" id="IPR002347">
    <property type="entry name" value="SDR_fam"/>
</dbReference>
<dbReference type="PRINTS" id="PR00081">
    <property type="entry name" value="GDHRDH"/>
</dbReference>
<dbReference type="Proteomes" id="UP000731465">
    <property type="component" value="Unassembled WGS sequence"/>
</dbReference>
<dbReference type="SUPFAM" id="SSF51735">
    <property type="entry name" value="NAD(P)-binding Rossmann-fold domains"/>
    <property type="match status" value="1"/>
</dbReference>
<reference evidence="2 3" key="1">
    <citation type="submission" date="2021-03" db="EMBL/GenBank/DDBJ databases">
        <title>Succinivibrio sp. nov. isolated from feces of cow.</title>
        <authorList>
            <person name="Choi J.-Y."/>
        </authorList>
    </citation>
    <scope>NUCLEOTIDE SEQUENCE [LARGE SCALE GENOMIC DNA]</scope>
    <source>
        <strain evidence="2 3">AGMB01872</strain>
    </source>
</reference>
<name>A0ABS7DH11_9GAMM</name>
<dbReference type="EMBL" id="JAGFNY010000005">
    <property type="protein sequence ID" value="MBW7569821.1"/>
    <property type="molecule type" value="Genomic_DNA"/>
</dbReference>
<proteinExistence type="inferred from homology"/>
<gene>
    <name evidence="2" type="ORF">J5V48_02820</name>
</gene>
<evidence type="ECO:0000313" key="2">
    <source>
        <dbReference type="EMBL" id="MBW7569821.1"/>
    </source>
</evidence>
<comment type="caution">
    <text evidence="2">The sequence shown here is derived from an EMBL/GenBank/DDBJ whole genome shotgun (WGS) entry which is preliminary data.</text>
</comment>
<evidence type="ECO:0000313" key="3">
    <source>
        <dbReference type="Proteomes" id="UP000731465"/>
    </source>
</evidence>
<accession>A0ABS7DH11</accession>
<dbReference type="CDD" id="cd05233">
    <property type="entry name" value="SDR_c"/>
    <property type="match status" value="1"/>
</dbReference>
<comment type="similarity">
    <text evidence="1">Belongs to the short-chain dehydrogenases/reductases (SDR) family.</text>
</comment>
<sequence>MIELLGKTAFVTGASEGVGLEIAKAFFDRGAKVYLASKNSEQLTNVCNKMDTSLTRAIPVPLDVCSNTAIDEVFARFNADDVSFDILVNAATVTPIIGIQDINYELWQQAIDTNLTGAFFITQHCLKRMKEKCYGKIINIISCFAKEAFMNTSALAASKAGLAMLTKCIAVEYAKFNIKANVITTGFIDTPGYKVLKENQVINDKILNAAPLGRWGNTNDIAQVAVFLASEKSEYITGSEIQVDGGLLSKLL</sequence>
<dbReference type="Gene3D" id="3.40.50.720">
    <property type="entry name" value="NAD(P)-binding Rossmann-like Domain"/>
    <property type="match status" value="1"/>
</dbReference>
<dbReference type="PRINTS" id="PR00080">
    <property type="entry name" value="SDRFAMILY"/>
</dbReference>
<dbReference type="InterPro" id="IPR036291">
    <property type="entry name" value="NAD(P)-bd_dom_sf"/>
</dbReference>
<dbReference type="Pfam" id="PF13561">
    <property type="entry name" value="adh_short_C2"/>
    <property type="match status" value="1"/>
</dbReference>
<dbReference type="PANTHER" id="PTHR42879:SF2">
    <property type="entry name" value="3-OXOACYL-[ACYL-CARRIER-PROTEIN] REDUCTASE FABG"/>
    <property type="match status" value="1"/>
</dbReference>
<keyword evidence="3" id="KW-1185">Reference proteome</keyword>
<dbReference type="PANTHER" id="PTHR42879">
    <property type="entry name" value="3-OXOACYL-(ACYL-CARRIER-PROTEIN) REDUCTASE"/>
    <property type="match status" value="1"/>
</dbReference>